<name>A0A9E7L9C1_9LILI</name>
<dbReference type="EMBL" id="CP097511">
    <property type="protein sequence ID" value="URE42725.1"/>
    <property type="molecule type" value="Genomic_DNA"/>
</dbReference>
<protein>
    <submittedName>
        <fullName evidence="1">Uncharacterized protein</fullName>
    </submittedName>
</protein>
<evidence type="ECO:0000313" key="1">
    <source>
        <dbReference type="EMBL" id="URE42725.1"/>
    </source>
</evidence>
<gene>
    <name evidence="1" type="ORF">MUK42_32537</name>
</gene>
<accession>A0A9E7L9C1</accession>
<evidence type="ECO:0000313" key="2">
    <source>
        <dbReference type="Proteomes" id="UP001055439"/>
    </source>
</evidence>
<dbReference type="AlphaFoldDB" id="A0A9E7L9C1"/>
<keyword evidence="2" id="KW-1185">Reference proteome</keyword>
<reference evidence="1" key="1">
    <citation type="submission" date="2022-05" db="EMBL/GenBank/DDBJ databases">
        <title>The Musa troglodytarum L. genome provides insights into the mechanism of non-climacteric behaviour and enrichment of carotenoids.</title>
        <authorList>
            <person name="Wang J."/>
        </authorList>
    </citation>
    <scope>NUCLEOTIDE SEQUENCE</scope>
    <source>
        <tissue evidence="1">Leaf</tissue>
    </source>
</reference>
<dbReference type="Proteomes" id="UP001055439">
    <property type="component" value="Chromosome 9"/>
</dbReference>
<organism evidence="1 2">
    <name type="scientific">Musa troglodytarum</name>
    <name type="common">fe'i banana</name>
    <dbReference type="NCBI Taxonomy" id="320322"/>
    <lineage>
        <taxon>Eukaryota</taxon>
        <taxon>Viridiplantae</taxon>
        <taxon>Streptophyta</taxon>
        <taxon>Embryophyta</taxon>
        <taxon>Tracheophyta</taxon>
        <taxon>Spermatophyta</taxon>
        <taxon>Magnoliopsida</taxon>
        <taxon>Liliopsida</taxon>
        <taxon>Zingiberales</taxon>
        <taxon>Musaceae</taxon>
        <taxon>Musa</taxon>
    </lineage>
</organism>
<sequence>MKNSFVSIRFAGAFKEFLVAKTPEGDGRSFGVAYGSANDKEDKAQEGSSPSADLPVAVNQPFLPLRLSVLLMRKQGRKTRRLAPGFLLVCNIISGLGRLKRRQGIQNLISRIETLGIYLFR</sequence>
<dbReference type="OrthoDB" id="10600722at2759"/>
<proteinExistence type="predicted"/>